<reference evidence="1 2" key="1">
    <citation type="submission" date="2018-07" db="EMBL/GenBank/DDBJ databases">
        <title>Genome sequencing of Runella.</title>
        <authorList>
            <person name="Baek M.-G."/>
            <person name="Yi H."/>
        </authorList>
    </citation>
    <scope>NUCLEOTIDE SEQUENCE [LARGE SCALE GENOMIC DNA]</scope>
    <source>
        <strain evidence="1 2">HYN0085</strain>
    </source>
</reference>
<dbReference type="Gene3D" id="1.10.10.1150">
    <property type="entry name" value="Coenzyme PQQ synthesis protein D (PqqD)"/>
    <property type="match status" value="1"/>
</dbReference>
<dbReference type="OrthoDB" id="1495225at2"/>
<gene>
    <name evidence="1" type="ORF">DR864_08385</name>
</gene>
<dbReference type="RefSeq" id="WP_114066537.1">
    <property type="nucleotide sequence ID" value="NZ_CP030850.1"/>
</dbReference>
<dbReference type="Pfam" id="PF05402">
    <property type="entry name" value="PqqD"/>
    <property type="match status" value="1"/>
</dbReference>
<keyword evidence="2" id="KW-1185">Reference proteome</keyword>
<proteinExistence type="predicted"/>
<accession>A0A344TGI1</accession>
<organism evidence="1 2">
    <name type="scientific">Runella rosea</name>
    <dbReference type="NCBI Taxonomy" id="2259595"/>
    <lineage>
        <taxon>Bacteria</taxon>
        <taxon>Pseudomonadati</taxon>
        <taxon>Bacteroidota</taxon>
        <taxon>Cytophagia</taxon>
        <taxon>Cytophagales</taxon>
        <taxon>Spirosomataceae</taxon>
        <taxon>Runella</taxon>
    </lineage>
</organism>
<evidence type="ECO:0000313" key="1">
    <source>
        <dbReference type="EMBL" id="AXE17752.1"/>
    </source>
</evidence>
<sequence>MNFDVNQTFKLSPRQVSSSLDNETIILNHDAGIYYDLNEVGTFIWEQLQQKPSTLAELKNAILEEFEVEEATCEHDIKTLLMQLIDEKLVETL</sequence>
<evidence type="ECO:0000313" key="2">
    <source>
        <dbReference type="Proteomes" id="UP000251993"/>
    </source>
</evidence>
<dbReference type="InterPro" id="IPR008792">
    <property type="entry name" value="PQQD"/>
</dbReference>
<dbReference type="KEGG" id="run:DR864_08385"/>
<name>A0A344TGI1_9BACT</name>
<dbReference type="EMBL" id="CP030850">
    <property type="protein sequence ID" value="AXE17752.1"/>
    <property type="molecule type" value="Genomic_DNA"/>
</dbReference>
<dbReference type="AlphaFoldDB" id="A0A344TGI1"/>
<protein>
    <submittedName>
        <fullName evidence="1">PqqD family protein</fullName>
    </submittedName>
</protein>
<dbReference type="InterPro" id="IPR041881">
    <property type="entry name" value="PqqD_sf"/>
</dbReference>
<dbReference type="Proteomes" id="UP000251993">
    <property type="component" value="Chromosome"/>
</dbReference>